<keyword evidence="3" id="KW-1185">Reference proteome</keyword>
<protein>
    <recommendedName>
        <fullName evidence="1">Tf2-1-like SH3-like domain-containing protein</fullName>
    </recommendedName>
</protein>
<proteinExistence type="predicted"/>
<evidence type="ECO:0000313" key="2">
    <source>
        <dbReference type="EMBL" id="WMV46251.1"/>
    </source>
</evidence>
<feature type="domain" description="Tf2-1-like SH3-like" evidence="1">
    <location>
        <begin position="46"/>
        <end position="103"/>
    </location>
</feature>
<dbReference type="PANTHER" id="PTHR46148:SF60">
    <property type="entry name" value="CHROMO DOMAIN-CONTAINING PROTEIN"/>
    <property type="match status" value="1"/>
</dbReference>
<dbReference type="Proteomes" id="UP001234989">
    <property type="component" value="Chromosome 9"/>
</dbReference>
<evidence type="ECO:0000259" key="1">
    <source>
        <dbReference type="Pfam" id="PF24626"/>
    </source>
</evidence>
<dbReference type="InterPro" id="IPR056924">
    <property type="entry name" value="SH3_Tf2-1"/>
</dbReference>
<name>A0AAF0UII8_SOLVR</name>
<dbReference type="AlphaFoldDB" id="A0AAF0UII8"/>
<gene>
    <name evidence="2" type="ORF">MTR67_039636</name>
</gene>
<accession>A0AAF0UII8</accession>
<dbReference type="PANTHER" id="PTHR46148">
    <property type="entry name" value="CHROMO DOMAIN-CONTAINING PROTEIN"/>
    <property type="match status" value="1"/>
</dbReference>
<sequence length="170" mass="20504">MEQAHNSRYSIYPGATKIYHDLNKHYWWCRMKRDIVEYVSHFFNYQKGVMMFGKKGKLNPRFIGLFEVLWHIGEVSYGLSIPLDLSGIHMVFHVLVFLVLKKYHGDVSYVIKWVSVQLDQNFTFKEQLMAFWDRQVRKLRSMDTIYVKVQLRHRPVEEATWEIEHDMQSK</sequence>
<dbReference type="EMBL" id="CP133620">
    <property type="protein sequence ID" value="WMV46251.1"/>
    <property type="molecule type" value="Genomic_DNA"/>
</dbReference>
<organism evidence="2 3">
    <name type="scientific">Solanum verrucosum</name>
    <dbReference type="NCBI Taxonomy" id="315347"/>
    <lineage>
        <taxon>Eukaryota</taxon>
        <taxon>Viridiplantae</taxon>
        <taxon>Streptophyta</taxon>
        <taxon>Embryophyta</taxon>
        <taxon>Tracheophyta</taxon>
        <taxon>Spermatophyta</taxon>
        <taxon>Magnoliopsida</taxon>
        <taxon>eudicotyledons</taxon>
        <taxon>Gunneridae</taxon>
        <taxon>Pentapetalae</taxon>
        <taxon>asterids</taxon>
        <taxon>lamiids</taxon>
        <taxon>Solanales</taxon>
        <taxon>Solanaceae</taxon>
        <taxon>Solanoideae</taxon>
        <taxon>Solaneae</taxon>
        <taxon>Solanum</taxon>
    </lineage>
</organism>
<evidence type="ECO:0000313" key="3">
    <source>
        <dbReference type="Proteomes" id="UP001234989"/>
    </source>
</evidence>
<dbReference type="Pfam" id="PF24626">
    <property type="entry name" value="SH3_Tf2-1"/>
    <property type="match status" value="1"/>
</dbReference>
<dbReference type="Gene3D" id="1.10.340.70">
    <property type="match status" value="1"/>
</dbReference>
<reference evidence="2" key="1">
    <citation type="submission" date="2023-08" db="EMBL/GenBank/DDBJ databases">
        <title>A de novo genome assembly of Solanum verrucosum Schlechtendal, a Mexican diploid species geographically isolated from the other diploid A-genome species in potato relatives.</title>
        <authorList>
            <person name="Hosaka K."/>
        </authorList>
    </citation>
    <scope>NUCLEOTIDE SEQUENCE</scope>
    <source>
        <tissue evidence="2">Young leaves</tissue>
    </source>
</reference>